<protein>
    <recommendedName>
        <fullName evidence="3">Peptidase M3A/M3B catalytic domain-containing protein</fullName>
    </recommendedName>
</protein>
<dbReference type="Proteomes" id="UP000231098">
    <property type="component" value="Unassembled WGS sequence"/>
</dbReference>
<evidence type="ECO:0008006" key="3">
    <source>
        <dbReference type="Google" id="ProtNLM"/>
    </source>
</evidence>
<reference evidence="2" key="1">
    <citation type="submission" date="2017-09" db="EMBL/GenBank/DDBJ databases">
        <title>Depth-based differentiation of microbial function through sediment-hosted aquifers and enrichment of novel symbionts in the deep terrestrial subsurface.</title>
        <authorList>
            <person name="Probst A.J."/>
            <person name="Ladd B."/>
            <person name="Jarett J.K."/>
            <person name="Geller-Mcgrath D.E."/>
            <person name="Sieber C.M.K."/>
            <person name="Emerson J.B."/>
            <person name="Anantharaman K."/>
            <person name="Thomas B.C."/>
            <person name="Malmstrom R."/>
            <person name="Stieglmeier M."/>
            <person name="Klingl A."/>
            <person name="Woyke T."/>
            <person name="Ryan C.M."/>
            <person name="Banfield J.F."/>
        </authorList>
    </citation>
    <scope>NUCLEOTIDE SEQUENCE [LARGE SCALE GENOMIC DNA]</scope>
</reference>
<proteinExistence type="predicted"/>
<comment type="caution">
    <text evidence="1">The sequence shown here is derived from an EMBL/GenBank/DDBJ whole genome shotgun (WGS) entry which is preliminary data.</text>
</comment>
<gene>
    <name evidence="1" type="ORF">COT51_03850</name>
</gene>
<sequence length="414" mass="48063">MAKTHSATFYQKIFKQKYKYLIESDSWLKKPNKLKKIIEEATKKATLNYNKLENPKTSDLSTYIHHWIIESIFRKLSESKIQKVTVPKSQKDEDLFVRALGNYLSITSLIENKKLLQEIAIKKTHEEQEKAWEQAKPFKEGLEKAFIELAKQRDCFAFKKGCSNYLEMVLDMNRISRKSFTNFTENVDTVISLINKQLPKIHRLPEGFCASFDIPCFICETKFPELKIPEQIFNLMEKNYPILKTYKNKISIKYGKETKSVYLKENDDFEITINKEGKKNHQTIGLIHEFGHVATMLYDLNGGKSPLEIGKYKEEKSAAKIELETLSTISPDVYKARSGNILFIFQRVLFELAVYDNPKQSLSQLYANMLSRCFLKPNQKENHAYLLDDALILKPLSSLALAIAYLELIHSQKN</sequence>
<evidence type="ECO:0000313" key="1">
    <source>
        <dbReference type="EMBL" id="PIS21237.1"/>
    </source>
</evidence>
<name>A0A2H0X8H6_UNCKA</name>
<evidence type="ECO:0000313" key="2">
    <source>
        <dbReference type="Proteomes" id="UP000231098"/>
    </source>
</evidence>
<dbReference type="SUPFAM" id="SSF55486">
    <property type="entry name" value="Metalloproteases ('zincins'), catalytic domain"/>
    <property type="match status" value="1"/>
</dbReference>
<dbReference type="EMBL" id="PEYV01000062">
    <property type="protein sequence ID" value="PIS21237.1"/>
    <property type="molecule type" value="Genomic_DNA"/>
</dbReference>
<organism evidence="1 2">
    <name type="scientific">candidate division WWE3 bacterium CG08_land_8_20_14_0_20_41_15</name>
    <dbReference type="NCBI Taxonomy" id="1975086"/>
    <lineage>
        <taxon>Bacteria</taxon>
        <taxon>Katanobacteria</taxon>
    </lineage>
</organism>
<accession>A0A2H0X8H6</accession>
<dbReference type="AlphaFoldDB" id="A0A2H0X8H6"/>